<dbReference type="Pfam" id="PF02482">
    <property type="entry name" value="Ribosomal_S30AE"/>
    <property type="match status" value="1"/>
</dbReference>
<dbReference type="Proteomes" id="UP001485459">
    <property type="component" value="Chromosome"/>
</dbReference>
<protein>
    <submittedName>
        <fullName evidence="1">HPF/RaiA family ribosome-associated protein</fullName>
    </submittedName>
</protein>
<evidence type="ECO:0000313" key="1">
    <source>
        <dbReference type="EMBL" id="WZN43086.1"/>
    </source>
</evidence>
<dbReference type="RefSeq" id="WP_341837908.1">
    <property type="nucleotide sequence ID" value="NZ_CP149822.1"/>
</dbReference>
<gene>
    <name evidence="1" type="ORF">WJU16_08575</name>
</gene>
<dbReference type="InterPro" id="IPR003489">
    <property type="entry name" value="RHF/RaiA"/>
</dbReference>
<dbReference type="SUPFAM" id="SSF69754">
    <property type="entry name" value="Ribosome binding protein Y (YfiA homologue)"/>
    <property type="match status" value="1"/>
</dbReference>
<organism evidence="1 2">
    <name type="scientific">Chitinophaga pollutisoli</name>
    <dbReference type="NCBI Taxonomy" id="3133966"/>
    <lineage>
        <taxon>Bacteria</taxon>
        <taxon>Pseudomonadati</taxon>
        <taxon>Bacteroidota</taxon>
        <taxon>Chitinophagia</taxon>
        <taxon>Chitinophagales</taxon>
        <taxon>Chitinophagaceae</taxon>
        <taxon>Chitinophaga</taxon>
    </lineage>
</organism>
<dbReference type="EMBL" id="CP149822">
    <property type="protein sequence ID" value="WZN43086.1"/>
    <property type="molecule type" value="Genomic_DNA"/>
</dbReference>
<name>A0ABZ2YTL2_9BACT</name>
<dbReference type="Gene3D" id="3.30.160.100">
    <property type="entry name" value="Ribosome hibernation promotion factor-like"/>
    <property type="match status" value="1"/>
</dbReference>
<evidence type="ECO:0000313" key="2">
    <source>
        <dbReference type="Proteomes" id="UP001485459"/>
    </source>
</evidence>
<reference evidence="2" key="1">
    <citation type="submission" date="2024-03" db="EMBL/GenBank/DDBJ databases">
        <title>Chitinophaga horti sp. nov., isolated from garden soil.</title>
        <authorList>
            <person name="Lee D.S."/>
            <person name="Han D.M."/>
            <person name="Baek J.H."/>
            <person name="Choi D.G."/>
            <person name="Jeon J.H."/>
            <person name="Jeon C.O."/>
        </authorList>
    </citation>
    <scope>NUCLEOTIDE SEQUENCE [LARGE SCALE GENOMIC DNA]</scope>
    <source>
        <strain evidence="2">GPA1</strain>
    </source>
</reference>
<sequence length="117" mass="13342">MKFRIESPGHKISPSLKAFITLKLGDLDKYFKDLQEVEVTIESKPRGTRENIICILNMRIPGKDEYVKANSFIFEDAILKAADAAKSRLRIRKTQLQKSKLLKIPNRTVTARKAGKL</sequence>
<dbReference type="InterPro" id="IPR036567">
    <property type="entry name" value="RHF-like"/>
</dbReference>
<keyword evidence="2" id="KW-1185">Reference proteome</keyword>
<accession>A0ABZ2YTL2</accession>
<proteinExistence type="predicted"/>